<name>A0ABV0JYS1_9CYAN</name>
<dbReference type="PANTHER" id="PTHR46580">
    <property type="entry name" value="SENSOR KINASE-RELATED"/>
    <property type="match status" value="1"/>
</dbReference>
<dbReference type="InterPro" id="IPR028994">
    <property type="entry name" value="Integrin_alpha_N"/>
</dbReference>
<dbReference type="PANTHER" id="PTHR46580:SF2">
    <property type="entry name" value="MAM DOMAIN-CONTAINING PROTEIN"/>
    <property type="match status" value="1"/>
</dbReference>
<dbReference type="InterPro" id="IPR013517">
    <property type="entry name" value="FG-GAP"/>
</dbReference>
<accession>A0ABV0JYS1</accession>
<evidence type="ECO:0000313" key="3">
    <source>
        <dbReference type="Proteomes" id="UP001482513"/>
    </source>
</evidence>
<dbReference type="EMBL" id="JAMPKX010000001">
    <property type="protein sequence ID" value="MEP0945674.1"/>
    <property type="molecule type" value="Genomic_DNA"/>
</dbReference>
<dbReference type="RefSeq" id="WP_190698794.1">
    <property type="nucleotide sequence ID" value="NZ_JAMPKX010000001.1"/>
</dbReference>
<gene>
    <name evidence="2" type="ORF">NC992_02200</name>
</gene>
<proteinExistence type="predicted"/>
<keyword evidence="1" id="KW-0732">Signal</keyword>
<comment type="caution">
    <text evidence="2">The sequence shown here is derived from an EMBL/GenBank/DDBJ whole genome shotgun (WGS) entry which is preliminary data.</text>
</comment>
<protein>
    <submittedName>
        <fullName evidence="2">VCBS repeat-containing protein</fullName>
    </submittedName>
</protein>
<dbReference type="Gene3D" id="2.40.128.340">
    <property type="match status" value="1"/>
</dbReference>
<dbReference type="Gene3D" id="2.130.10.130">
    <property type="entry name" value="Integrin alpha, N-terminal"/>
    <property type="match status" value="1"/>
</dbReference>
<evidence type="ECO:0000256" key="1">
    <source>
        <dbReference type="ARBA" id="ARBA00022729"/>
    </source>
</evidence>
<dbReference type="Proteomes" id="UP001482513">
    <property type="component" value="Unassembled WGS sequence"/>
</dbReference>
<reference evidence="2 3" key="1">
    <citation type="submission" date="2022-04" db="EMBL/GenBank/DDBJ databases">
        <title>Positive selection, recombination, and allopatry shape intraspecific diversity of widespread and dominant cyanobacteria.</title>
        <authorList>
            <person name="Wei J."/>
            <person name="Shu W."/>
            <person name="Hu C."/>
        </authorList>
    </citation>
    <scope>NUCLEOTIDE SEQUENCE [LARGE SCALE GENOMIC DNA]</scope>
    <source>
        <strain evidence="2 3">DQ-A4</strain>
    </source>
</reference>
<keyword evidence="3" id="KW-1185">Reference proteome</keyword>
<dbReference type="Pfam" id="PF13517">
    <property type="entry name" value="FG-GAP_3"/>
    <property type="match status" value="2"/>
</dbReference>
<evidence type="ECO:0000313" key="2">
    <source>
        <dbReference type="EMBL" id="MEP0945674.1"/>
    </source>
</evidence>
<dbReference type="SUPFAM" id="SSF69318">
    <property type="entry name" value="Integrin alpha N-terminal domain"/>
    <property type="match status" value="2"/>
</dbReference>
<organism evidence="2 3">
    <name type="scientific">Leptolyngbya subtilissima DQ-A4</name>
    <dbReference type="NCBI Taxonomy" id="2933933"/>
    <lineage>
        <taxon>Bacteria</taxon>
        <taxon>Bacillati</taxon>
        <taxon>Cyanobacteriota</taxon>
        <taxon>Cyanophyceae</taxon>
        <taxon>Leptolyngbyales</taxon>
        <taxon>Leptolyngbyaceae</taxon>
        <taxon>Leptolyngbya group</taxon>
        <taxon>Leptolyngbya</taxon>
    </lineage>
</organism>
<sequence>MPNTSYGVQDGPTDWRQITENDQFFSDTASSDFNGDGINDILWRRLETSTSNAGQVAIWIFNGVNVVGGGFLPASPRGTDSPTAWDIEFSYGDWSSYTPFGDYGWLFTEGYPAPKLDFDGNGTSDIFWRREDGTEIAIWNMQGTSIINGAFLQGAPRTGVGQNPLEWDFSTGVDFNGDGRSDFLWRKSTTSITNAGEVAIWIMDGPNIVNGGFLQASPRPEQLAAQWSFDFADFNGDSKTDFFWQNNITGEKATWIMDGPNIVNGGFLQTSPRPEQLATQWSFDFADFNGDSKTDFFWQNNTTGEKATWIMDGPNIVNGGFLPSTPISGSNPNDWDTAFGDFNGDSKTDILWENSVNGTKAVWIMDGPAIVNGGFLPTSPKTGTSGEDWDSFFADFNGDGKTDILWNNTPDDQFAIWLMDGSTIIDGGFLPDAPIAGQNGWQFEFRELNGDSNTDIYWTSSTGTKAAWLMDGPDIIGGGFFAQPNPTGESIPV</sequence>